<protein>
    <recommendedName>
        <fullName evidence="3">DNA polymerase III subunit gamma/tau</fullName>
        <ecNumber evidence="3">2.7.7.7</ecNumber>
    </recommendedName>
</protein>
<gene>
    <name evidence="3" type="primary">dnaX</name>
    <name evidence="5" type="ORF">UR35_C0002G0133</name>
</gene>
<dbReference type="PRINTS" id="PR00300">
    <property type="entry name" value="CLPPROTEASEA"/>
</dbReference>
<comment type="catalytic activity">
    <reaction evidence="2 3">
        <text>DNA(n) + a 2'-deoxyribonucleoside 5'-triphosphate = DNA(n+1) + diphosphate</text>
        <dbReference type="Rhea" id="RHEA:22508"/>
        <dbReference type="Rhea" id="RHEA-COMP:17339"/>
        <dbReference type="Rhea" id="RHEA-COMP:17340"/>
        <dbReference type="ChEBI" id="CHEBI:33019"/>
        <dbReference type="ChEBI" id="CHEBI:61560"/>
        <dbReference type="ChEBI" id="CHEBI:173112"/>
        <dbReference type="EC" id="2.7.7.7"/>
    </reaction>
</comment>
<keyword evidence="3" id="KW-0235">DNA replication</keyword>
<dbReference type="SMART" id="SM00382">
    <property type="entry name" value="AAA"/>
    <property type="match status" value="1"/>
</dbReference>
<feature type="domain" description="AAA+ ATPase" evidence="4">
    <location>
        <begin position="33"/>
        <end position="172"/>
    </location>
</feature>
<dbReference type="EMBL" id="LBOW01000002">
    <property type="protein sequence ID" value="KKP45300.1"/>
    <property type="molecule type" value="Genomic_DNA"/>
</dbReference>
<keyword evidence="3" id="KW-0067">ATP-binding</keyword>
<dbReference type="NCBIfam" id="TIGR02397">
    <property type="entry name" value="dnaX_nterm"/>
    <property type="match status" value="1"/>
</dbReference>
<dbReference type="PATRIC" id="fig|1618566.3.peg.314"/>
<dbReference type="PANTHER" id="PTHR11669">
    <property type="entry name" value="REPLICATION FACTOR C / DNA POLYMERASE III GAMMA-TAU SUBUNIT"/>
    <property type="match status" value="1"/>
</dbReference>
<dbReference type="InterPro" id="IPR003593">
    <property type="entry name" value="AAA+_ATPase"/>
</dbReference>
<dbReference type="InterPro" id="IPR027417">
    <property type="entry name" value="P-loop_NTPase"/>
</dbReference>
<dbReference type="Gene3D" id="3.40.50.300">
    <property type="entry name" value="P-loop containing nucleotide triphosphate hydrolases"/>
    <property type="match status" value="1"/>
</dbReference>
<dbReference type="GO" id="GO:0009360">
    <property type="term" value="C:DNA polymerase III complex"/>
    <property type="evidence" value="ECO:0007669"/>
    <property type="project" value="InterPro"/>
</dbReference>
<dbReference type="STRING" id="1618566.UR35_C0002G0133"/>
<evidence type="ECO:0000256" key="2">
    <source>
        <dbReference type="ARBA" id="ARBA00049244"/>
    </source>
</evidence>
<evidence type="ECO:0000313" key="5">
    <source>
        <dbReference type="EMBL" id="KKP45300.1"/>
    </source>
</evidence>
<accession>A0A0G0C2B2</accession>
<dbReference type="GO" id="GO:0005524">
    <property type="term" value="F:ATP binding"/>
    <property type="evidence" value="ECO:0007669"/>
    <property type="project" value="UniProtKB-KW"/>
</dbReference>
<reference evidence="5 6" key="1">
    <citation type="journal article" date="2015" name="Nature">
        <title>rRNA introns, odd ribosomes, and small enigmatic genomes across a large radiation of phyla.</title>
        <authorList>
            <person name="Brown C.T."/>
            <person name="Hug L.A."/>
            <person name="Thomas B.C."/>
            <person name="Sharon I."/>
            <person name="Castelle C.J."/>
            <person name="Singh A."/>
            <person name="Wilkins M.J."/>
            <person name="Williams K.H."/>
            <person name="Banfield J.F."/>
        </authorList>
    </citation>
    <scope>NUCLEOTIDE SEQUENCE [LARGE SCALE GENOMIC DNA]</scope>
</reference>
<keyword evidence="3" id="KW-0548">Nucleotidyltransferase</keyword>
<dbReference type="PANTHER" id="PTHR11669:SF0">
    <property type="entry name" value="PROTEIN STICHEL-LIKE 2"/>
    <property type="match status" value="1"/>
</dbReference>
<dbReference type="AlphaFoldDB" id="A0A0G0C2B2"/>
<dbReference type="InterPro" id="IPR050238">
    <property type="entry name" value="DNA_Rep/Repair_Clamp_Loader"/>
</dbReference>
<dbReference type="Pfam" id="PF13177">
    <property type="entry name" value="DNA_pol3_delta2"/>
    <property type="match status" value="1"/>
</dbReference>
<proteinExistence type="inferred from homology"/>
<organism evidence="5 6">
    <name type="scientific">Candidatus Woesebacteria bacterium GW2011_GWB1_33_22</name>
    <dbReference type="NCBI Taxonomy" id="1618566"/>
    <lineage>
        <taxon>Bacteria</taxon>
        <taxon>Candidatus Woeseibacteriota</taxon>
    </lineage>
</organism>
<comment type="caution">
    <text evidence="5">The sequence shown here is derived from an EMBL/GenBank/DDBJ whole genome shotgun (WGS) entry which is preliminary data.</text>
</comment>
<keyword evidence="3" id="KW-0808">Transferase</keyword>
<evidence type="ECO:0000259" key="4">
    <source>
        <dbReference type="SMART" id="SM00382"/>
    </source>
</evidence>
<evidence type="ECO:0000256" key="3">
    <source>
        <dbReference type="RuleBase" id="RU364063"/>
    </source>
</evidence>
<keyword evidence="1 3" id="KW-0239">DNA-directed DNA polymerase</keyword>
<dbReference type="Gene3D" id="1.10.8.60">
    <property type="match status" value="1"/>
</dbReference>
<comment type="function">
    <text evidence="3">DNA polymerase III is a complex, multichain enzyme responsible for most of the replicative synthesis in bacteria. This DNA polymerase also exhibits 3' to 5' exonuclease activity.</text>
</comment>
<dbReference type="CDD" id="cd00009">
    <property type="entry name" value="AAA"/>
    <property type="match status" value="1"/>
</dbReference>
<evidence type="ECO:0000256" key="1">
    <source>
        <dbReference type="ARBA" id="ARBA00022932"/>
    </source>
</evidence>
<dbReference type="EC" id="2.7.7.7" evidence="3"/>
<name>A0A0G0C2B2_9BACT</name>
<keyword evidence="3" id="KW-0547">Nucleotide-binding</keyword>
<dbReference type="GO" id="GO:0006261">
    <property type="term" value="P:DNA-templated DNA replication"/>
    <property type="evidence" value="ECO:0007669"/>
    <property type="project" value="TreeGrafter"/>
</dbReference>
<dbReference type="Proteomes" id="UP000034778">
    <property type="component" value="Unassembled WGS sequence"/>
</dbReference>
<dbReference type="GO" id="GO:0003887">
    <property type="term" value="F:DNA-directed DNA polymerase activity"/>
    <property type="evidence" value="ECO:0007669"/>
    <property type="project" value="UniProtKB-KW"/>
</dbReference>
<dbReference type="SUPFAM" id="SSF52540">
    <property type="entry name" value="P-loop containing nucleoside triphosphate hydrolases"/>
    <property type="match status" value="1"/>
</dbReference>
<dbReference type="InterPro" id="IPR001270">
    <property type="entry name" value="ClpA/B"/>
</dbReference>
<comment type="subunit">
    <text evidence="3">DNA polymerase III contains a core (composed of alpha, epsilon and theta chains) that associates with a tau subunit. This core dimerizes to form the POLIII' complex. PolIII' associates with the gamma complex (composed of gamma, delta, delta', psi and chi chains) and with the beta chain to form the complete DNA polymerase III complex.</text>
</comment>
<evidence type="ECO:0000313" key="6">
    <source>
        <dbReference type="Proteomes" id="UP000034778"/>
    </source>
</evidence>
<comment type="similarity">
    <text evidence="3">Belongs to the DnaX/STICHEL family.</text>
</comment>
<sequence length="326" mass="36827">MTFYLKYRPQTIEELDMQSVRESLTSIVKSGNIPHAFLFAGPKGTGKTSAARILAKVINCESKKICNKCEQCISITKGSNIDVIEMDAASNRGIDDIRVLRDTIRLAPVKAKAKIYIIDEAHMLTTEASNALLKTLEEPPDHVYFILATTNPEKLIDTIKSRTTLIQFTKATTEETKRSLKRIIKKEKFITKSVMLIKNEELDQIIKLSEGSFRDAVKLLELYAKDSGFLKNVGSFNVDELIKSLFEKNSKDVISKIEDAIKEGNGIDRITKDILEKLQQKLLQTEDSKVITLIEYILGAQEFNKVTPIEELPLEVALTKWCKLEE</sequence>
<dbReference type="InterPro" id="IPR012763">
    <property type="entry name" value="DNA_pol_III_sug/sutau_N"/>
</dbReference>